<dbReference type="InterPro" id="IPR003601">
    <property type="entry name" value="Topo_IA_2"/>
</dbReference>
<dbReference type="InterPro" id="IPR013497">
    <property type="entry name" value="Topo_IA_cen"/>
</dbReference>
<dbReference type="Pfam" id="PF13368">
    <property type="entry name" value="Toprim_C_rpt"/>
    <property type="match status" value="3"/>
</dbReference>
<feature type="site" description="Interaction with DNA" evidence="8">
    <location>
        <position position="139"/>
    </location>
</feature>
<dbReference type="RefSeq" id="WP_224453510.1">
    <property type="nucleotide sequence ID" value="NZ_BAAAGG010000005.1"/>
</dbReference>
<keyword evidence="7 8" id="KW-0413">Isomerase</keyword>
<dbReference type="PROSITE" id="PS00396">
    <property type="entry name" value="TOPO_IA_1"/>
    <property type="match status" value="1"/>
</dbReference>
<dbReference type="PROSITE" id="PS50880">
    <property type="entry name" value="TOPRIM"/>
    <property type="match status" value="1"/>
</dbReference>
<feature type="site" description="Interaction with DNA" evidence="8">
    <location>
        <position position="286"/>
    </location>
</feature>
<evidence type="ECO:0000256" key="9">
    <source>
        <dbReference type="SAM" id="MobiDB-lite"/>
    </source>
</evidence>
<keyword evidence="6 8" id="KW-0238">DNA-binding</keyword>
<dbReference type="SMART" id="SM00493">
    <property type="entry name" value="TOPRIM"/>
    <property type="match status" value="1"/>
</dbReference>
<feature type="site" description="Interaction with DNA" evidence="8">
    <location>
        <position position="140"/>
    </location>
</feature>
<feature type="site" description="Interaction with DNA" evidence="8">
    <location>
        <position position="33"/>
    </location>
</feature>
<feature type="domain" description="Topo IA-type catalytic" evidence="11">
    <location>
        <begin position="129"/>
        <end position="573"/>
    </location>
</feature>
<dbReference type="InterPro" id="IPR025589">
    <property type="entry name" value="Toprim_C_rpt"/>
</dbReference>
<dbReference type="InterPro" id="IPR013826">
    <property type="entry name" value="Topo_IA_cen_sub3"/>
</dbReference>
<comment type="catalytic activity">
    <reaction evidence="1 8">
        <text>ATP-independent breakage of single-stranded DNA, followed by passage and rejoining.</text>
        <dbReference type="EC" id="5.6.2.1"/>
    </reaction>
</comment>
<feature type="active site" description="O-(5'-phospho-DNA)-tyrosine intermediate" evidence="8">
    <location>
        <position position="284"/>
    </location>
</feature>
<dbReference type="PANTHER" id="PTHR42785">
    <property type="entry name" value="DNA TOPOISOMERASE, TYPE IA, CORE"/>
    <property type="match status" value="1"/>
</dbReference>
<dbReference type="Gene3D" id="2.70.20.10">
    <property type="entry name" value="Topoisomerase I, domain 3"/>
    <property type="match status" value="1"/>
</dbReference>
<dbReference type="InterPro" id="IPR000380">
    <property type="entry name" value="Topo_IA"/>
</dbReference>
<dbReference type="NCBIfam" id="TIGR01051">
    <property type="entry name" value="topA_bact"/>
    <property type="match status" value="1"/>
</dbReference>
<keyword evidence="5 8" id="KW-0799">Topoisomerase</keyword>
<dbReference type="SMART" id="SM00436">
    <property type="entry name" value="TOP1Bc"/>
    <property type="match status" value="1"/>
</dbReference>
<dbReference type="SMART" id="SM00437">
    <property type="entry name" value="TOP1Ac"/>
    <property type="match status" value="1"/>
</dbReference>
<name>A0ABN1K5I3_9FLAO</name>
<evidence type="ECO:0000256" key="3">
    <source>
        <dbReference type="ARBA" id="ARBA00022723"/>
    </source>
</evidence>
<comment type="caution">
    <text evidence="12">The sequence shown here is derived from an EMBL/GenBank/DDBJ whole genome shotgun (WGS) entry which is preliminary data.</text>
</comment>
<feature type="site" description="Interaction with DNA" evidence="8">
    <location>
        <position position="143"/>
    </location>
</feature>
<organism evidence="12 13">
    <name type="scientific">Psychroflexus lacisalsi</name>
    <dbReference type="NCBI Taxonomy" id="503928"/>
    <lineage>
        <taxon>Bacteria</taxon>
        <taxon>Pseudomonadati</taxon>
        <taxon>Bacteroidota</taxon>
        <taxon>Flavobacteriia</taxon>
        <taxon>Flavobacteriales</taxon>
        <taxon>Flavobacteriaceae</taxon>
        <taxon>Psychroflexus</taxon>
    </lineage>
</organism>
<dbReference type="Pfam" id="PF01131">
    <property type="entry name" value="Topoisom_bac"/>
    <property type="match status" value="2"/>
</dbReference>
<evidence type="ECO:0000256" key="6">
    <source>
        <dbReference type="ARBA" id="ARBA00023125"/>
    </source>
</evidence>
<dbReference type="Proteomes" id="UP001500185">
    <property type="component" value="Unassembled WGS sequence"/>
</dbReference>
<evidence type="ECO:0000259" key="11">
    <source>
        <dbReference type="PROSITE" id="PS52039"/>
    </source>
</evidence>
<evidence type="ECO:0000313" key="13">
    <source>
        <dbReference type="Proteomes" id="UP001500185"/>
    </source>
</evidence>
<feature type="site" description="Interaction with DNA" evidence="8">
    <location>
        <position position="155"/>
    </location>
</feature>
<dbReference type="EMBL" id="BAAAGG010000005">
    <property type="protein sequence ID" value="GAA0755313.1"/>
    <property type="molecule type" value="Genomic_DNA"/>
</dbReference>
<dbReference type="InterPro" id="IPR003602">
    <property type="entry name" value="Topo_IA_DNA-bd_dom"/>
</dbReference>
<dbReference type="InterPro" id="IPR013825">
    <property type="entry name" value="Topo_IA_cen_sub2"/>
</dbReference>
<dbReference type="InterPro" id="IPR023405">
    <property type="entry name" value="Topo_IA_core_domain"/>
</dbReference>
<reference evidence="12 13" key="1">
    <citation type="journal article" date="2019" name="Int. J. Syst. Evol. Microbiol.">
        <title>The Global Catalogue of Microorganisms (GCM) 10K type strain sequencing project: providing services to taxonomists for standard genome sequencing and annotation.</title>
        <authorList>
            <consortium name="The Broad Institute Genomics Platform"/>
            <consortium name="The Broad Institute Genome Sequencing Center for Infectious Disease"/>
            <person name="Wu L."/>
            <person name="Ma J."/>
        </authorList>
    </citation>
    <scope>NUCLEOTIDE SEQUENCE [LARGE SCALE GENOMIC DNA]</scope>
    <source>
        <strain evidence="12 13">JCM 16231</strain>
    </source>
</reference>
<sequence length="860" mass="97508">MAKNLVIVESPAKAKTIEKFLGKDYKVASSFGHIADLPSKELGVDVDNDFKPKYVVNSDKKDVVRKLTKMAKESETVWLASDEDREGEAIAWHLSDELKIDKEKTKRIVFSEITESAIKNAILNPREIDYNLVNAQKARRVLDRLVGYELSPILWRKVKGGLSAGRVQSVSVRLIVEREREILDFNPEVFYRVDAEFKTEKGSSFKAKLPKNLSSQKEVETFLEAQKQASFEVSDLTQKPAKKSPAPPFTTSTLQQEAARKLYFSVSKTMNMAQRLYEAGHITYMRTDSVNLSNQAKQSAEDEIKSAYGNKYHKARNYKGKSKGAQEAHEAIRPTNFAVHQIDAERDQQRLYELIWKRGIASQMSDAALERTNVRISSDKDEREFSANGEVVKFDGFLKVYLEGKDEEDEEQSGLLPAMNVGESLQNQFIQATERYTRPPSRYTEASLVKKLEELGIGRPSTYAPTISTIQNRKYIEKGNVDGTEREYVQYTFKNDKIKTETLSEKVGSDKGKLVPTDVGMVVTDFLVKHFKSILDYNFTAKLEQDFDEVAEGNAKWTKVMSDFYIHFHPTVLDVAENAEREVGERVLGKDPETGKPVSARLGKFGPMVQIGSVEDDEKPRFASLKPSQTLNSVTYEEAMDLFKLPKQLGEYEGEEVEANIGRYGPYVRFGKKFVSLEKGEDPLDVSYDRAIELIKAKEKAEEPIYYYQDKGVQKGVGRFGPFLKWDGMFINVNKKYDFDNLSEDDIVELIEDKIQKEKDKLIHHWDKEGIKLEKARWGRYKLSKGKTKVELPKTTDAEGMALDEAQAILEKNTKTKKKPAKKKAATKAKKAPAKKKTTSKAKKPAAKKSTSTKSKSKKS</sequence>
<proteinExistence type="inferred from homology"/>
<dbReference type="Gene3D" id="1.10.460.10">
    <property type="entry name" value="Topoisomerase I, domain 2"/>
    <property type="match status" value="2"/>
</dbReference>
<dbReference type="CDD" id="cd00186">
    <property type="entry name" value="TOP1Ac"/>
    <property type="match status" value="1"/>
</dbReference>
<feature type="domain" description="Toprim" evidence="10">
    <location>
        <begin position="3"/>
        <end position="113"/>
    </location>
</feature>
<comment type="function">
    <text evidence="8">Releases the supercoiling and torsional tension of DNA, which is introduced during the DNA replication and transcription, by transiently cleaving and rejoining one strand of the DNA duplex. Introduces a single-strand break via transesterification at a target site in duplex DNA. The scissile phosphodiester is attacked by the catalytic tyrosine of the enzyme, resulting in the formation of a DNA-(5'-phosphotyrosyl)-enzyme intermediate and the expulsion of a 3'-OH DNA strand. The free DNA strand then undergoes passage around the unbroken strand, thus removing DNA supercoils. Finally, in the religation step, the DNA 3'-OH attacks the covalent intermediate to expel the active-site tyrosine and restore the DNA phosphodiester backbone.</text>
</comment>
<dbReference type="InterPro" id="IPR005733">
    <property type="entry name" value="TopoI_bac-type"/>
</dbReference>
<dbReference type="PRINTS" id="PR00417">
    <property type="entry name" value="PRTPISMRASEI"/>
</dbReference>
<evidence type="ECO:0000256" key="4">
    <source>
        <dbReference type="ARBA" id="ARBA00022842"/>
    </source>
</evidence>
<dbReference type="EC" id="5.6.2.1" evidence="8"/>
<evidence type="ECO:0000256" key="2">
    <source>
        <dbReference type="ARBA" id="ARBA00009446"/>
    </source>
</evidence>
<keyword evidence="4" id="KW-0460">Magnesium</keyword>
<evidence type="ECO:0000259" key="10">
    <source>
        <dbReference type="PROSITE" id="PS50880"/>
    </source>
</evidence>
<dbReference type="InterPro" id="IPR028612">
    <property type="entry name" value="Topoisom_1_IA"/>
</dbReference>
<feature type="site" description="Interaction with DNA" evidence="8">
    <location>
        <position position="148"/>
    </location>
</feature>
<dbReference type="InterPro" id="IPR013824">
    <property type="entry name" value="Topo_IA_cen_sub1"/>
</dbReference>
<evidence type="ECO:0000256" key="8">
    <source>
        <dbReference type="HAMAP-Rule" id="MF_00952"/>
    </source>
</evidence>
<comment type="subunit">
    <text evidence="8">Monomer.</text>
</comment>
<accession>A0ABN1K5I3</accession>
<dbReference type="SUPFAM" id="SSF56712">
    <property type="entry name" value="Prokaryotic type I DNA topoisomerase"/>
    <property type="match status" value="1"/>
</dbReference>
<feature type="site" description="Interaction with DNA" evidence="8">
    <location>
        <position position="473"/>
    </location>
</feature>
<dbReference type="CDD" id="cd03363">
    <property type="entry name" value="TOPRIM_TopoIA_TopoI"/>
    <property type="match status" value="1"/>
</dbReference>
<comment type="similarity">
    <text evidence="2 8">Belongs to the type IA topoisomerase family.</text>
</comment>
<dbReference type="HAMAP" id="MF_00952">
    <property type="entry name" value="Topoisom_1_prok"/>
    <property type="match status" value="1"/>
</dbReference>
<dbReference type="PANTHER" id="PTHR42785:SF1">
    <property type="entry name" value="DNA TOPOISOMERASE"/>
    <property type="match status" value="1"/>
</dbReference>
<gene>
    <name evidence="8 12" type="primary">topA</name>
    <name evidence="12" type="ORF">GCM10009433_09740</name>
</gene>
<keyword evidence="13" id="KW-1185">Reference proteome</keyword>
<evidence type="ECO:0000256" key="7">
    <source>
        <dbReference type="ARBA" id="ARBA00023235"/>
    </source>
</evidence>
<evidence type="ECO:0000256" key="1">
    <source>
        <dbReference type="ARBA" id="ARBA00000213"/>
    </source>
</evidence>
<dbReference type="InterPro" id="IPR034149">
    <property type="entry name" value="TOPRIM_TopoI"/>
</dbReference>
<evidence type="ECO:0000313" key="12">
    <source>
        <dbReference type="EMBL" id="GAA0755313.1"/>
    </source>
</evidence>
<dbReference type="Pfam" id="PF01751">
    <property type="entry name" value="Toprim"/>
    <property type="match status" value="1"/>
</dbReference>
<feature type="compositionally biased region" description="Basic residues" evidence="9">
    <location>
        <begin position="815"/>
        <end position="847"/>
    </location>
</feature>
<feature type="region of interest" description="Interaction with DNA" evidence="8">
    <location>
        <begin position="163"/>
        <end position="168"/>
    </location>
</feature>
<feature type="region of interest" description="Disordered" evidence="9">
    <location>
        <begin position="809"/>
        <end position="860"/>
    </location>
</feature>
<dbReference type="Gene3D" id="3.40.50.140">
    <property type="match status" value="1"/>
</dbReference>
<dbReference type="InterPro" id="IPR006171">
    <property type="entry name" value="TOPRIM_dom"/>
</dbReference>
<dbReference type="InterPro" id="IPR023406">
    <property type="entry name" value="Topo_IA_AS"/>
</dbReference>
<dbReference type="Gene3D" id="1.10.290.10">
    <property type="entry name" value="Topoisomerase I, domain 4"/>
    <property type="match status" value="1"/>
</dbReference>
<evidence type="ECO:0000256" key="5">
    <source>
        <dbReference type="ARBA" id="ARBA00023029"/>
    </source>
</evidence>
<protein>
    <recommendedName>
        <fullName evidence="8">DNA topoisomerase 1</fullName>
        <ecNumber evidence="8">5.6.2.1</ecNumber>
    </recommendedName>
    <alternativeName>
        <fullName evidence="8">DNA topoisomerase I</fullName>
    </alternativeName>
</protein>
<keyword evidence="3" id="KW-0479">Metal-binding</keyword>
<dbReference type="PROSITE" id="PS52039">
    <property type="entry name" value="TOPO_IA_2"/>
    <property type="match status" value="1"/>
</dbReference>